<evidence type="ECO:0000313" key="2">
    <source>
        <dbReference type="Proteomes" id="UP000011754"/>
    </source>
</evidence>
<gene>
    <name evidence="1" type="ORF">LEP1GSC067_1315</name>
</gene>
<sequence length="102" mass="11644">MADTNTNELKIVFTIADLASSKINEINGKWDNMKQLIGENKKYSEQFKQSIQEVDSSFMNMKKGFAILHLGLSLAKTCKELYDARTESSKLEKKSQDTRFVC</sequence>
<dbReference type="EMBL" id="AKWW02000026">
    <property type="protein sequence ID" value="EMF43566.1"/>
    <property type="molecule type" value="Genomic_DNA"/>
</dbReference>
<organism evidence="1 2">
    <name type="scientific">Leptospira interrogans serovar Lora str. TE 1992</name>
    <dbReference type="NCBI Taxonomy" id="1193028"/>
    <lineage>
        <taxon>Bacteria</taxon>
        <taxon>Pseudomonadati</taxon>
        <taxon>Spirochaetota</taxon>
        <taxon>Spirochaetia</taxon>
        <taxon>Leptospirales</taxon>
        <taxon>Leptospiraceae</taxon>
        <taxon>Leptospira</taxon>
    </lineage>
</organism>
<name>M3F0D9_LEPIR</name>
<comment type="caution">
    <text evidence="1">The sequence shown here is derived from an EMBL/GenBank/DDBJ whole genome shotgun (WGS) entry which is preliminary data.</text>
</comment>
<proteinExistence type="predicted"/>
<dbReference type="Proteomes" id="UP000011754">
    <property type="component" value="Unassembled WGS sequence"/>
</dbReference>
<dbReference type="AlphaFoldDB" id="M3F0D9"/>
<protein>
    <submittedName>
        <fullName evidence="1">Uncharacterized protein</fullName>
    </submittedName>
</protein>
<accession>M3F0D9</accession>
<evidence type="ECO:0000313" key="1">
    <source>
        <dbReference type="EMBL" id="EMF43566.1"/>
    </source>
</evidence>
<reference evidence="1 2" key="1">
    <citation type="submission" date="2013-01" db="EMBL/GenBank/DDBJ databases">
        <authorList>
            <person name="Harkins D.M."/>
            <person name="Durkin A.S."/>
            <person name="Brinkac L.M."/>
            <person name="Haft D.H."/>
            <person name="Selengut J.D."/>
            <person name="Sanka R."/>
            <person name="DePew J."/>
            <person name="Purushe J."/>
            <person name="Hartskeerl R.A."/>
            <person name="Ahmed A."/>
            <person name="van der Linden H."/>
            <person name="Goris M.G.A."/>
            <person name="Vinetz J.M."/>
            <person name="Sutton G.G."/>
            <person name="Nierman W.C."/>
            <person name="Fouts D.E."/>
        </authorList>
    </citation>
    <scope>NUCLEOTIDE SEQUENCE [LARGE SCALE GENOMIC DNA]</scope>
    <source>
        <strain evidence="1 2">TE 1992</strain>
    </source>
</reference>